<feature type="compositionally biased region" description="Polar residues" evidence="8">
    <location>
        <begin position="195"/>
        <end position="209"/>
    </location>
</feature>
<dbReference type="EMBL" id="CZPT02001520">
    <property type="protein sequence ID" value="SCU70703.1"/>
    <property type="molecule type" value="Genomic_DNA"/>
</dbReference>
<comment type="caution">
    <text evidence="11">The sequence shown here is derived from an EMBL/GenBank/DDBJ whole genome shotgun (WGS) entry which is preliminary data.</text>
</comment>
<evidence type="ECO:0000313" key="11">
    <source>
        <dbReference type="EMBL" id="SCU70703.1"/>
    </source>
</evidence>
<evidence type="ECO:0000256" key="5">
    <source>
        <dbReference type="ARBA" id="ARBA00023136"/>
    </source>
</evidence>
<dbReference type="InterPro" id="IPR019609">
    <property type="entry name" value="Variant_surf_glycoprt_trypan_C"/>
</dbReference>
<comment type="subcellular location">
    <subcellularLocation>
        <location evidence="2">Cell membrane</location>
        <topology evidence="2">Lipid-anchor</topology>
        <topology evidence="2">GPI-anchor</topology>
    </subcellularLocation>
</comment>
<keyword evidence="4" id="KW-0336">GPI-anchor</keyword>
<dbReference type="Gene3D" id="1.10.470.10">
    <property type="entry name" value="Variant Surface Glycoprotein, subunit A, domain 2"/>
    <property type="match status" value="1"/>
</dbReference>
<evidence type="ECO:0000256" key="7">
    <source>
        <dbReference type="ARBA" id="ARBA00023288"/>
    </source>
</evidence>
<keyword evidence="7" id="KW-0449">Lipoprotein</keyword>
<gene>
    <name evidence="11" type="ORF">TEOVI_000227700</name>
</gene>
<dbReference type="Proteomes" id="UP000195570">
    <property type="component" value="Unassembled WGS sequence"/>
</dbReference>
<sequence length="513" mass="55652">MRKAHGPKSNIFPIAAAFVVFVPYVVHGTQKGALDEQKWLGACKLAGEFKKVQNRLVFRLSAPSATAQGYMCQLLWTKIIVEKQQKGSHSKKDIALINYYAEQAQKALAQAQGAPTTKLASALRNSAAAEAAIQEFINMLGQISDGDTHSCLEKTDSSNDLREHSTEFSADAPGCKISTKDLSGSDEQTDHLTRTGANTGLQTPKGSATTSATLRCEFSQGKTSTNKLLDSGSGVTITGTPKFAAGLFVMTGNDIEHTSTADLTTAATTAPLLHAAHAAYLLSQQTAPAFKFKNTEKLAVDTDFQHEFIKTVLNQKDSAPPVEDIAGKIKKAYDQKEDMKRQYNDIFATTEVKNSAGDEPETKNLNSITKIDDLTRLLYFNQQENIKDLRNKIKKLGSSGGGNPNGAGEKICTDITDVTECNNKPYCSYNASTPETDKKCKFNETKATENGVPVTQTQTLGEETASDRCTKHTEKEDCEAENKNVKSGEKSVCGLIEGKCQDSSYPTSIRSWI</sequence>
<dbReference type="GeneID" id="92376217"/>
<feature type="domain" description="Trypanosome variant surface glycoprotein A-type N-terminal" evidence="9">
    <location>
        <begin position="25"/>
        <end position="380"/>
    </location>
</feature>
<dbReference type="AlphaFoldDB" id="A0A1G4IEC6"/>
<dbReference type="GO" id="GO:0098552">
    <property type="term" value="C:side of membrane"/>
    <property type="evidence" value="ECO:0007669"/>
    <property type="project" value="UniProtKB-KW"/>
</dbReference>
<dbReference type="Gene3D" id="3.30.1680.30">
    <property type="match status" value="1"/>
</dbReference>
<keyword evidence="6" id="KW-0325">Glycoprotein</keyword>
<dbReference type="Gene3D" id="3.90.150.10">
    <property type="entry name" value="Variant Surface Glycoprotein, subunit A domain 1"/>
    <property type="match status" value="1"/>
</dbReference>
<organism evidence="11 12">
    <name type="scientific">Trypanosoma equiperdum</name>
    <dbReference type="NCBI Taxonomy" id="5694"/>
    <lineage>
        <taxon>Eukaryota</taxon>
        <taxon>Discoba</taxon>
        <taxon>Euglenozoa</taxon>
        <taxon>Kinetoplastea</taxon>
        <taxon>Metakinetoplastina</taxon>
        <taxon>Trypanosomatida</taxon>
        <taxon>Trypanosomatidae</taxon>
        <taxon>Trypanosoma</taxon>
    </lineage>
</organism>
<protein>
    <submittedName>
        <fullName evidence="11">Trypanosome variant surface glycoprotein (A-type)/Trypanosome variant surface glycoprotein C-terminal domain containing protein, putative</fullName>
    </submittedName>
</protein>
<dbReference type="InterPro" id="IPR001812">
    <property type="entry name" value="Trypano_VSG_A_N_dom"/>
</dbReference>
<evidence type="ECO:0000256" key="1">
    <source>
        <dbReference type="ARBA" id="ARBA00002523"/>
    </source>
</evidence>
<evidence type="ECO:0000256" key="8">
    <source>
        <dbReference type="SAM" id="MobiDB-lite"/>
    </source>
</evidence>
<dbReference type="Pfam" id="PF10659">
    <property type="entry name" value="Trypan_glycop_C"/>
    <property type="match status" value="1"/>
</dbReference>
<reference evidence="11" key="1">
    <citation type="submission" date="2016-09" db="EMBL/GenBank/DDBJ databases">
        <authorList>
            <person name="Hebert L."/>
            <person name="Moumen B."/>
        </authorList>
    </citation>
    <scope>NUCLEOTIDE SEQUENCE [LARGE SCALE GENOMIC DNA]</scope>
    <source>
        <strain evidence="11">OVI</strain>
    </source>
</reference>
<dbReference type="SUPFAM" id="SSF58087">
    <property type="entry name" value="Variant surface glycoprotein (N-terminal domain)"/>
    <property type="match status" value="1"/>
</dbReference>
<dbReference type="VEuPathDB" id="TriTrypDB:TEOVI_000227700"/>
<accession>A0A1G4IEC6</accession>
<dbReference type="RefSeq" id="XP_067081471.1">
    <property type="nucleotide sequence ID" value="XM_067225370.1"/>
</dbReference>
<keyword evidence="12" id="KW-1185">Reference proteome</keyword>
<name>A0A1G4IEC6_TRYEQ</name>
<comment type="function">
    <text evidence="1">VSG forms a coat on the surface of the parasite. The trypanosome evades the immune response of the host by expressing a series of antigenically distinct VSGs from an estimated 1000 VSG genes.</text>
</comment>
<evidence type="ECO:0000256" key="6">
    <source>
        <dbReference type="ARBA" id="ARBA00023180"/>
    </source>
</evidence>
<dbReference type="Pfam" id="PF00913">
    <property type="entry name" value="Trypan_glycop"/>
    <property type="match status" value="1"/>
</dbReference>
<feature type="domain" description="Trypanosome variant surface glycoprotein C-terminal" evidence="10">
    <location>
        <begin position="412"/>
        <end position="505"/>
    </location>
</feature>
<evidence type="ECO:0000256" key="3">
    <source>
        <dbReference type="ARBA" id="ARBA00022475"/>
    </source>
</evidence>
<feature type="region of interest" description="Disordered" evidence="8">
    <location>
        <begin position="179"/>
        <end position="209"/>
    </location>
</feature>
<keyword evidence="5" id="KW-0472">Membrane</keyword>
<evidence type="ECO:0000313" key="12">
    <source>
        <dbReference type="Proteomes" id="UP000195570"/>
    </source>
</evidence>
<dbReference type="GO" id="GO:0005886">
    <property type="term" value="C:plasma membrane"/>
    <property type="evidence" value="ECO:0007669"/>
    <property type="project" value="UniProtKB-SubCell"/>
</dbReference>
<proteinExistence type="predicted"/>
<keyword evidence="3" id="KW-1003">Cell membrane</keyword>
<evidence type="ECO:0000256" key="4">
    <source>
        <dbReference type="ARBA" id="ARBA00022622"/>
    </source>
</evidence>
<evidence type="ECO:0000256" key="2">
    <source>
        <dbReference type="ARBA" id="ARBA00004609"/>
    </source>
</evidence>
<evidence type="ECO:0000259" key="9">
    <source>
        <dbReference type="Pfam" id="PF00913"/>
    </source>
</evidence>
<evidence type="ECO:0000259" key="10">
    <source>
        <dbReference type="Pfam" id="PF10659"/>
    </source>
</evidence>
<dbReference type="GO" id="GO:0042783">
    <property type="term" value="P:symbiont-mediated evasion of host immune response"/>
    <property type="evidence" value="ECO:0007669"/>
    <property type="project" value="InterPro"/>
</dbReference>